<sequence length="800" mass="89458">MSPGRRVSADCVTASGDEPTRAVEFRVGFEPLRLSGWLRYLSARRTAPPAKRATIFERALRALPGSYKLWHAYLTELADAARAQPVTHRAHAELNAAFERALAAGMSRMPRVWHMYASTLLQQRLLTRARRALDRALRALPVTQHHRVWPLLLRLASLPGCPTPTALAVHRRHLQFDPDHVEDFVAFLVSAGRWRDAAAQLAAAINDDGFVSAQGTTKRQLLIDLCSLLVRQPEEAAGMPVDAILRGSIRKFPDEAGVLWTCLASHYARKGLNGKARDVFEEGVTTTTTVKDFRMVFDAYLHFEHAVAAAELGELGQGESTYVQDCWLADRDSADVTMARLERLLERRPELLNGVLLRQNPHDVQAWHERAKIFDKDPAKHAATYVEAVRTVDPAKATGKPPHTLWLALAKMCEGRGSVDCARDVFRRATQVNFTAADHLAAVYCEWANMELRQQGPERAMDVIRQATSEPSIEVKRLASTAGVGGEPVQMKLHRSLKLWLMYLDLTKTHGSLEATCAVFDRMHDLGLATPLLVLDHAALLEEHKRFEDAFRVYERGVACFKHPHDEAIWEAYLTKFIQRHGRSRPERARDLFENAVLQAPPERKKAVYLAYARFEEEFGLASRAMKVYEDAARAVPAGDRLGVYEVYAARAAELYGVLKARDVYYQAIRGGGLPEEDARAMCVRFADLETGLGEVARARALYVYAASFTDPVVYPEFWKRWNNFEARHGDESTFREMLRAKRTAAASAAAKGRCVIGTGGAVAETDGFRDAPKRLMRACADHQLDGAGIAHQCKRTRLV</sequence>
<reference evidence="1" key="2">
    <citation type="submission" date="2025-09" db="UniProtKB">
        <authorList>
            <consortium name="EnsemblPlants"/>
        </authorList>
    </citation>
    <scope>IDENTIFICATION</scope>
</reference>
<evidence type="ECO:0000313" key="1">
    <source>
        <dbReference type="EnsemblPlants" id="AVESA.00010b.r2.7AG1210780.1.CDS"/>
    </source>
</evidence>
<dbReference type="EnsemblPlants" id="AVESA.00010b.r2.7AG1210780.1">
    <property type="protein sequence ID" value="AVESA.00010b.r2.7AG1210780.1.CDS"/>
    <property type="gene ID" value="AVESA.00010b.r2.7AG1210780"/>
</dbReference>
<proteinExistence type="predicted"/>
<evidence type="ECO:0000313" key="2">
    <source>
        <dbReference type="Proteomes" id="UP001732700"/>
    </source>
</evidence>
<keyword evidence="2" id="KW-1185">Reference proteome</keyword>
<accession>A0ACD5ZQW5</accession>
<dbReference type="Proteomes" id="UP001732700">
    <property type="component" value="Chromosome 7A"/>
</dbReference>
<organism evidence="1 2">
    <name type="scientific">Avena sativa</name>
    <name type="common">Oat</name>
    <dbReference type="NCBI Taxonomy" id="4498"/>
    <lineage>
        <taxon>Eukaryota</taxon>
        <taxon>Viridiplantae</taxon>
        <taxon>Streptophyta</taxon>
        <taxon>Embryophyta</taxon>
        <taxon>Tracheophyta</taxon>
        <taxon>Spermatophyta</taxon>
        <taxon>Magnoliopsida</taxon>
        <taxon>Liliopsida</taxon>
        <taxon>Poales</taxon>
        <taxon>Poaceae</taxon>
        <taxon>BOP clade</taxon>
        <taxon>Pooideae</taxon>
        <taxon>Poodae</taxon>
        <taxon>Poeae</taxon>
        <taxon>Poeae Chloroplast Group 1 (Aveneae type)</taxon>
        <taxon>Aveninae</taxon>
        <taxon>Avena</taxon>
    </lineage>
</organism>
<name>A0ACD5ZQW5_AVESA</name>
<reference evidence="1" key="1">
    <citation type="submission" date="2021-05" db="EMBL/GenBank/DDBJ databases">
        <authorList>
            <person name="Scholz U."/>
            <person name="Mascher M."/>
            <person name="Fiebig A."/>
        </authorList>
    </citation>
    <scope>NUCLEOTIDE SEQUENCE [LARGE SCALE GENOMIC DNA]</scope>
</reference>
<protein>
    <submittedName>
        <fullName evidence="1">Uncharacterized protein</fullName>
    </submittedName>
</protein>